<dbReference type="EC" id="3.1.1.29" evidence="1"/>
<evidence type="ECO:0000313" key="7">
    <source>
        <dbReference type="EnsemblMetazoa" id="XP_022662332"/>
    </source>
</evidence>
<evidence type="ECO:0000256" key="3">
    <source>
        <dbReference type="ARBA" id="ARBA00039441"/>
    </source>
</evidence>
<organism evidence="7 8">
    <name type="scientific">Varroa destructor</name>
    <name type="common">Honeybee mite</name>
    <dbReference type="NCBI Taxonomy" id="109461"/>
    <lineage>
        <taxon>Eukaryota</taxon>
        <taxon>Metazoa</taxon>
        <taxon>Ecdysozoa</taxon>
        <taxon>Arthropoda</taxon>
        <taxon>Chelicerata</taxon>
        <taxon>Arachnida</taxon>
        <taxon>Acari</taxon>
        <taxon>Parasitiformes</taxon>
        <taxon>Mesostigmata</taxon>
        <taxon>Gamasina</taxon>
        <taxon>Dermanyssoidea</taxon>
        <taxon>Varroidae</taxon>
        <taxon>Varroa</taxon>
    </lineage>
</organism>
<proteinExistence type="inferred from homology"/>
<dbReference type="GO" id="GO:0070126">
    <property type="term" value="P:mitochondrial translational termination"/>
    <property type="evidence" value="ECO:0007669"/>
    <property type="project" value="TreeGrafter"/>
</dbReference>
<sequence>MAHCLRHVLGVLFKRTSLTGVREASFKSPLNIENLYGAGPEAIADSPQPPQSTESTFSGFIPMKELSVTYSRSSGPGGQHVNTTNSKVHIRFHIDSATWIPNNAKKRLKTQCASSITKDGFFVISSDRTRKQILNTADCVDRIRTMVFEACKPPPEVSQETRQMLKTGPRSCHSPPTETDQKPKSPKQSSRSWLLNTL</sequence>
<accession>A0A7M7K6R0</accession>
<comment type="similarity">
    <text evidence="2">Belongs to the prokaryotic/mitochondrial release factor family. Mitochondrion-specific ribosomal protein mL62 subfamily.</text>
</comment>
<dbReference type="PANTHER" id="PTHR11075">
    <property type="entry name" value="PEPTIDE CHAIN RELEASE FACTOR"/>
    <property type="match status" value="1"/>
</dbReference>
<dbReference type="PROSITE" id="PS00745">
    <property type="entry name" value="RF_PROK_I"/>
    <property type="match status" value="1"/>
</dbReference>
<dbReference type="FunCoup" id="A0A7M7K6R0">
    <property type="interactions" value="1239"/>
</dbReference>
<dbReference type="GO" id="GO:0005762">
    <property type="term" value="C:mitochondrial large ribosomal subunit"/>
    <property type="evidence" value="ECO:0007669"/>
    <property type="project" value="TreeGrafter"/>
</dbReference>
<dbReference type="InParanoid" id="A0A7M7K6R0"/>
<dbReference type="InterPro" id="IPR052104">
    <property type="entry name" value="Mito_Release_Factor_mL62"/>
</dbReference>
<feature type="region of interest" description="Disordered" evidence="5">
    <location>
        <begin position="154"/>
        <end position="198"/>
    </location>
</feature>
<name>A0A7M7K6R0_VARDE</name>
<dbReference type="PANTHER" id="PTHR11075:SF54">
    <property type="entry name" value="LARGE RIBOSOMAL SUBUNIT PROTEIN ML62"/>
    <property type="match status" value="1"/>
</dbReference>
<keyword evidence="8" id="KW-1185">Reference proteome</keyword>
<dbReference type="SUPFAM" id="SSF110916">
    <property type="entry name" value="Peptidyl-tRNA hydrolase domain-like"/>
    <property type="match status" value="1"/>
</dbReference>
<dbReference type="OMA" id="YICCLYL"/>
<dbReference type="GO" id="GO:0016150">
    <property type="term" value="F:translation release factor activity, codon nonspecific"/>
    <property type="evidence" value="ECO:0007669"/>
    <property type="project" value="TreeGrafter"/>
</dbReference>
<dbReference type="Proteomes" id="UP000594260">
    <property type="component" value="Unplaced"/>
</dbReference>
<dbReference type="AlphaFoldDB" id="A0A7M7K6R0"/>
<dbReference type="OrthoDB" id="270639at2759"/>
<evidence type="ECO:0000256" key="5">
    <source>
        <dbReference type="SAM" id="MobiDB-lite"/>
    </source>
</evidence>
<feature type="domain" description="Prokaryotic-type class I peptide chain release factors" evidence="6">
    <location>
        <begin position="72"/>
        <end position="88"/>
    </location>
</feature>
<dbReference type="GO" id="GO:0004045">
    <property type="term" value="F:peptidyl-tRNA hydrolase activity"/>
    <property type="evidence" value="ECO:0007669"/>
    <property type="project" value="UniProtKB-EC"/>
</dbReference>
<dbReference type="RefSeq" id="XP_022662332.1">
    <property type="nucleotide sequence ID" value="XM_022806597.1"/>
</dbReference>
<dbReference type="Gene3D" id="3.30.160.20">
    <property type="match status" value="1"/>
</dbReference>
<dbReference type="Pfam" id="PF00472">
    <property type="entry name" value="RF-1"/>
    <property type="match status" value="1"/>
</dbReference>
<reference evidence="7" key="1">
    <citation type="submission" date="2021-01" db="UniProtKB">
        <authorList>
            <consortium name="EnsemblMetazoa"/>
        </authorList>
    </citation>
    <scope>IDENTIFICATION</scope>
</reference>
<evidence type="ECO:0000259" key="6">
    <source>
        <dbReference type="PROSITE" id="PS00745"/>
    </source>
</evidence>
<evidence type="ECO:0000256" key="2">
    <source>
        <dbReference type="ARBA" id="ARBA00038225"/>
    </source>
</evidence>
<dbReference type="GeneID" id="111250814"/>
<protein>
    <recommendedName>
        <fullName evidence="3">Large ribosomal subunit protein mL62</fullName>
        <ecNumber evidence="1">3.1.1.29</ecNumber>
    </recommendedName>
    <alternativeName>
        <fullName evidence="4">Peptidyl-tRNA hydrolase ICT1, mitochondrial</fullName>
    </alternativeName>
</protein>
<evidence type="ECO:0000313" key="8">
    <source>
        <dbReference type="Proteomes" id="UP000594260"/>
    </source>
</evidence>
<dbReference type="EnsemblMetazoa" id="XM_022806597">
    <property type="protein sequence ID" value="XP_022662332"/>
    <property type="gene ID" value="LOC111250814"/>
</dbReference>
<dbReference type="FunFam" id="3.30.160.20:FF:000046">
    <property type="entry name" value="Peptidyl-tRNA hydrolase ICT1"/>
    <property type="match status" value="1"/>
</dbReference>
<evidence type="ECO:0000256" key="1">
    <source>
        <dbReference type="ARBA" id="ARBA00013260"/>
    </source>
</evidence>
<dbReference type="InterPro" id="IPR000352">
    <property type="entry name" value="Pep_chain_release_fac_I"/>
</dbReference>
<evidence type="ECO:0000256" key="4">
    <source>
        <dbReference type="ARBA" id="ARBA00041531"/>
    </source>
</evidence>